<dbReference type="EMBL" id="CAJPEX010000271">
    <property type="protein sequence ID" value="CAG0914734.1"/>
    <property type="molecule type" value="Genomic_DNA"/>
</dbReference>
<dbReference type="EMBL" id="OA882308">
    <property type="protein sequence ID" value="CAD7274582.1"/>
    <property type="molecule type" value="Genomic_DNA"/>
</dbReference>
<evidence type="ECO:0000256" key="1">
    <source>
        <dbReference type="SAM" id="MobiDB-lite"/>
    </source>
</evidence>
<feature type="compositionally biased region" description="Basic and acidic residues" evidence="1">
    <location>
        <begin position="212"/>
        <end position="225"/>
    </location>
</feature>
<feature type="region of interest" description="Disordered" evidence="1">
    <location>
        <begin position="211"/>
        <end position="235"/>
    </location>
</feature>
<organism evidence="3">
    <name type="scientific">Notodromas monacha</name>
    <dbReference type="NCBI Taxonomy" id="399045"/>
    <lineage>
        <taxon>Eukaryota</taxon>
        <taxon>Metazoa</taxon>
        <taxon>Ecdysozoa</taxon>
        <taxon>Arthropoda</taxon>
        <taxon>Crustacea</taxon>
        <taxon>Oligostraca</taxon>
        <taxon>Ostracoda</taxon>
        <taxon>Podocopa</taxon>
        <taxon>Podocopida</taxon>
        <taxon>Cypridocopina</taxon>
        <taxon>Cypridoidea</taxon>
        <taxon>Cyprididae</taxon>
        <taxon>Notodromas</taxon>
    </lineage>
</organism>
<dbReference type="AlphaFoldDB" id="A0A7R9BII0"/>
<evidence type="ECO:0000256" key="2">
    <source>
        <dbReference type="SAM" id="SignalP"/>
    </source>
</evidence>
<sequence length="235" mass="24831">MILVFFLLSISSRLVLKGKGGFKSSVARRRRTWRKGASEPIPGCGVGDGESGVALISDSTTPPAPTSGSTNSGPAMTASDPGPTWFPWRRTSTTDVIHATFLAATGGGGGGPLARFPLVSLLLVLLVSSVIPPLAELELNRPVQCSRVQYEECDSTRHSPSSSVVVVVVVVVSAALCQEGFGCSVVDKIKAEKPLECVVAAFFLLSVPPPEVGKERKKDRPRDTQTDAFSRVTHS</sequence>
<evidence type="ECO:0000313" key="3">
    <source>
        <dbReference type="EMBL" id="CAD7274582.1"/>
    </source>
</evidence>
<feature type="signal peptide" evidence="2">
    <location>
        <begin position="1"/>
        <end position="17"/>
    </location>
</feature>
<gene>
    <name evidence="3" type="ORF">NMOB1V02_LOCUS2410</name>
</gene>
<reference evidence="3" key="1">
    <citation type="submission" date="2020-11" db="EMBL/GenBank/DDBJ databases">
        <authorList>
            <person name="Tran Van P."/>
        </authorList>
    </citation>
    <scope>NUCLEOTIDE SEQUENCE</scope>
</reference>
<protein>
    <submittedName>
        <fullName evidence="3">Uncharacterized protein</fullName>
    </submittedName>
</protein>
<dbReference type="Proteomes" id="UP000678499">
    <property type="component" value="Unassembled WGS sequence"/>
</dbReference>
<feature type="chain" id="PRO_5036210024" evidence="2">
    <location>
        <begin position="18"/>
        <end position="235"/>
    </location>
</feature>
<feature type="region of interest" description="Disordered" evidence="1">
    <location>
        <begin position="52"/>
        <end position="84"/>
    </location>
</feature>
<evidence type="ECO:0000313" key="4">
    <source>
        <dbReference type="Proteomes" id="UP000678499"/>
    </source>
</evidence>
<accession>A0A7R9BII0</accession>
<keyword evidence="2" id="KW-0732">Signal</keyword>
<name>A0A7R9BII0_9CRUS</name>
<proteinExistence type="predicted"/>
<keyword evidence="4" id="KW-1185">Reference proteome</keyword>